<proteinExistence type="predicted"/>
<comment type="caution">
    <text evidence="2">The sequence shown here is derived from an EMBL/GenBank/DDBJ whole genome shotgun (WGS) entry which is preliminary data.</text>
</comment>
<protein>
    <submittedName>
        <fullName evidence="2">Uncharacterized protein</fullName>
    </submittedName>
</protein>
<dbReference type="InterPro" id="IPR036728">
    <property type="entry name" value="PBP_GOBP_sf"/>
</dbReference>
<dbReference type="Pfam" id="PF01395">
    <property type="entry name" value="PBP_GOBP"/>
    <property type="match status" value="1"/>
</dbReference>
<keyword evidence="1" id="KW-0732">Signal</keyword>
<dbReference type="CDD" id="cd23992">
    <property type="entry name" value="PBP_GOBP"/>
    <property type="match status" value="1"/>
</dbReference>
<feature type="chain" id="PRO_5005536282" evidence="1">
    <location>
        <begin position="18"/>
        <end position="136"/>
    </location>
</feature>
<dbReference type="AlphaFoldDB" id="A0A0L0CEL8"/>
<dbReference type="OrthoDB" id="7954178at2759"/>
<name>A0A0L0CEL8_LUCCU</name>
<evidence type="ECO:0000313" key="2">
    <source>
        <dbReference type="EMBL" id="KNC30696.1"/>
    </source>
</evidence>
<dbReference type="InterPro" id="IPR006170">
    <property type="entry name" value="PBP/GOBP"/>
</dbReference>
<dbReference type="GO" id="GO:0005549">
    <property type="term" value="F:odorant binding"/>
    <property type="evidence" value="ECO:0007669"/>
    <property type="project" value="InterPro"/>
</dbReference>
<reference evidence="2 3" key="1">
    <citation type="journal article" date="2015" name="Nat. Commun.">
        <title>Lucilia cuprina genome unlocks parasitic fly biology to underpin future interventions.</title>
        <authorList>
            <person name="Anstead C.A."/>
            <person name="Korhonen P.K."/>
            <person name="Young N.D."/>
            <person name="Hall R.S."/>
            <person name="Jex A.R."/>
            <person name="Murali S.C."/>
            <person name="Hughes D.S."/>
            <person name="Lee S.F."/>
            <person name="Perry T."/>
            <person name="Stroehlein A.J."/>
            <person name="Ansell B.R."/>
            <person name="Breugelmans B."/>
            <person name="Hofmann A."/>
            <person name="Qu J."/>
            <person name="Dugan S."/>
            <person name="Lee S.L."/>
            <person name="Chao H."/>
            <person name="Dinh H."/>
            <person name="Han Y."/>
            <person name="Doddapaneni H.V."/>
            <person name="Worley K.C."/>
            <person name="Muzny D.M."/>
            <person name="Ioannidis P."/>
            <person name="Waterhouse R.M."/>
            <person name="Zdobnov E.M."/>
            <person name="James P.J."/>
            <person name="Bagnall N.H."/>
            <person name="Kotze A.C."/>
            <person name="Gibbs R.A."/>
            <person name="Richards S."/>
            <person name="Batterham P."/>
            <person name="Gasser R.B."/>
        </authorList>
    </citation>
    <scope>NUCLEOTIDE SEQUENCE [LARGE SCALE GENOMIC DNA]</scope>
    <source>
        <strain evidence="2 3">LS</strain>
        <tissue evidence="2">Full body</tissue>
    </source>
</reference>
<keyword evidence="3" id="KW-1185">Reference proteome</keyword>
<dbReference type="EMBL" id="JRES01000501">
    <property type="protein sequence ID" value="KNC30696.1"/>
    <property type="molecule type" value="Genomic_DNA"/>
</dbReference>
<gene>
    <name evidence="2" type="ORF">FF38_11678</name>
</gene>
<accession>A0A0L0CEL8</accession>
<organism evidence="2 3">
    <name type="scientific">Lucilia cuprina</name>
    <name type="common">Green bottle fly</name>
    <name type="synonym">Australian sheep blowfly</name>
    <dbReference type="NCBI Taxonomy" id="7375"/>
    <lineage>
        <taxon>Eukaryota</taxon>
        <taxon>Metazoa</taxon>
        <taxon>Ecdysozoa</taxon>
        <taxon>Arthropoda</taxon>
        <taxon>Hexapoda</taxon>
        <taxon>Insecta</taxon>
        <taxon>Pterygota</taxon>
        <taxon>Neoptera</taxon>
        <taxon>Endopterygota</taxon>
        <taxon>Diptera</taxon>
        <taxon>Brachycera</taxon>
        <taxon>Muscomorpha</taxon>
        <taxon>Oestroidea</taxon>
        <taxon>Calliphoridae</taxon>
        <taxon>Luciliinae</taxon>
        <taxon>Lucilia</taxon>
    </lineage>
</organism>
<dbReference type="Gene3D" id="1.10.238.20">
    <property type="entry name" value="Pheromone/general odorant binding protein domain"/>
    <property type="match status" value="1"/>
</dbReference>
<dbReference type="Proteomes" id="UP000037069">
    <property type="component" value="Unassembled WGS sequence"/>
</dbReference>
<dbReference type="SUPFAM" id="SSF47565">
    <property type="entry name" value="Insect pheromone/odorant-binding proteins"/>
    <property type="match status" value="1"/>
</dbReference>
<sequence>MHKIILLIFCGIYMAKCAEHPSWYPENVNEIKKRCAEENNLTPDFGNILTYEQLANNTNVHAAYLCAAKGFHFYSDDEGLNVDRMIYFFFKTSTKCIRRKAKECVETHKEVISIGEMIFKLHYCILELFKAPETEN</sequence>
<evidence type="ECO:0000313" key="3">
    <source>
        <dbReference type="Proteomes" id="UP000037069"/>
    </source>
</evidence>
<feature type="signal peptide" evidence="1">
    <location>
        <begin position="1"/>
        <end position="17"/>
    </location>
</feature>
<evidence type="ECO:0000256" key="1">
    <source>
        <dbReference type="SAM" id="SignalP"/>
    </source>
</evidence>